<proteinExistence type="inferred from homology"/>
<dbReference type="Gene3D" id="3.40.50.720">
    <property type="entry name" value="NAD(P)-binding Rossmann-like Domain"/>
    <property type="match status" value="1"/>
</dbReference>
<dbReference type="SUPFAM" id="SSF51735">
    <property type="entry name" value="NAD(P)-binding Rossmann-fold domains"/>
    <property type="match status" value="1"/>
</dbReference>
<dbReference type="KEGG" id="fgi:OP10G_1300"/>
<keyword evidence="5" id="KW-1185">Reference proteome</keyword>
<evidence type="ECO:0000256" key="1">
    <source>
        <dbReference type="ARBA" id="ARBA00010928"/>
    </source>
</evidence>
<evidence type="ECO:0000313" key="5">
    <source>
        <dbReference type="Proteomes" id="UP000027982"/>
    </source>
</evidence>
<dbReference type="EMBL" id="CP007139">
    <property type="protein sequence ID" value="AIE84668.1"/>
    <property type="molecule type" value="Genomic_DNA"/>
</dbReference>
<dbReference type="Proteomes" id="UP000027982">
    <property type="component" value="Chromosome"/>
</dbReference>
<dbReference type="eggNOG" id="COG0673">
    <property type="taxonomic scope" value="Bacteria"/>
</dbReference>
<organism evidence="4 5">
    <name type="scientific">Fimbriimonas ginsengisoli Gsoil 348</name>
    <dbReference type="NCBI Taxonomy" id="661478"/>
    <lineage>
        <taxon>Bacteria</taxon>
        <taxon>Bacillati</taxon>
        <taxon>Armatimonadota</taxon>
        <taxon>Fimbriimonadia</taxon>
        <taxon>Fimbriimonadales</taxon>
        <taxon>Fimbriimonadaceae</taxon>
        <taxon>Fimbriimonas</taxon>
    </lineage>
</organism>
<dbReference type="Pfam" id="PF01408">
    <property type="entry name" value="GFO_IDH_MocA"/>
    <property type="match status" value="1"/>
</dbReference>
<sequence length="370" mass="40770">MRIGVIGWGLRKGVAQLAHRPEEGRELVVLADPSEEARRAFHAYSGGETVETVAEMLEKNLDAAFVLSPDWLHEEHAVACLEAGVPIYLEKPMAISVEGCDRVLETSRRTGVKLYVGHNMRQFAVVRKMKEWIDAGRIGEVKAAWCRHFVSYGGEAYFRDWHADRSKSTGLLLQKGAHDIDILHWLCGGFSKRVTAMGALSVYGDIQERQEPGETVKVAFEKTWPPQSLTKLYPVVDVEDVSMMLMELDNGVLASYQHCMFSPDAWRNYTVIGTHGRIENFGDAPGQAVVRLWNQSHHYSPEGDDQYAVPTASGDGHGGADGRTVDEFFRFLQHGCATDATPEAARMAVAAGVAATESLRNGSVPIEVAS</sequence>
<dbReference type="SUPFAM" id="SSF55347">
    <property type="entry name" value="Glyceraldehyde-3-phosphate dehydrogenase-like, C-terminal domain"/>
    <property type="match status" value="1"/>
</dbReference>
<dbReference type="Gene3D" id="3.30.360.10">
    <property type="entry name" value="Dihydrodipicolinate Reductase, domain 2"/>
    <property type="match status" value="1"/>
</dbReference>
<dbReference type="InterPro" id="IPR000683">
    <property type="entry name" value="Gfo/Idh/MocA-like_OxRdtase_N"/>
</dbReference>
<dbReference type="InterPro" id="IPR036291">
    <property type="entry name" value="NAD(P)-bd_dom_sf"/>
</dbReference>
<dbReference type="PANTHER" id="PTHR43708:SF8">
    <property type="entry name" value="OXIDOREDUCTASE"/>
    <property type="match status" value="1"/>
</dbReference>
<feature type="domain" description="Gfo/Idh/MocA-like oxidoreductase N-terminal" evidence="2">
    <location>
        <begin position="1"/>
        <end position="118"/>
    </location>
</feature>
<dbReference type="InterPro" id="IPR004104">
    <property type="entry name" value="Gfo/Idh/MocA-like_OxRdtase_C"/>
</dbReference>
<dbReference type="PANTHER" id="PTHR43708">
    <property type="entry name" value="CONSERVED EXPRESSED OXIDOREDUCTASE (EUROFUNG)"/>
    <property type="match status" value="1"/>
</dbReference>
<dbReference type="GO" id="GO:0000166">
    <property type="term" value="F:nucleotide binding"/>
    <property type="evidence" value="ECO:0007669"/>
    <property type="project" value="InterPro"/>
</dbReference>
<dbReference type="OrthoDB" id="9792935at2"/>
<reference evidence="4 5" key="1">
    <citation type="journal article" date="2014" name="PLoS ONE">
        <title>The first complete genome sequence of the class fimbriimonadia in the phylum armatimonadetes.</title>
        <authorList>
            <person name="Hu Z.Y."/>
            <person name="Wang Y.Z."/>
            <person name="Im W.T."/>
            <person name="Wang S.Y."/>
            <person name="Zhao G.P."/>
            <person name="Zheng H.J."/>
            <person name="Quan Z.X."/>
        </authorList>
    </citation>
    <scope>NUCLEOTIDE SEQUENCE [LARGE SCALE GENOMIC DNA]</scope>
    <source>
        <strain evidence="4">Gsoil 348</strain>
    </source>
</reference>
<evidence type="ECO:0000313" key="4">
    <source>
        <dbReference type="EMBL" id="AIE84668.1"/>
    </source>
</evidence>
<dbReference type="STRING" id="661478.OP10G_1300"/>
<dbReference type="RefSeq" id="WP_025226711.1">
    <property type="nucleotide sequence ID" value="NZ_CP007139.1"/>
</dbReference>
<evidence type="ECO:0000259" key="2">
    <source>
        <dbReference type="Pfam" id="PF01408"/>
    </source>
</evidence>
<dbReference type="InterPro" id="IPR051317">
    <property type="entry name" value="Gfo/Idh/MocA_oxidoreduct"/>
</dbReference>
<protein>
    <submittedName>
        <fullName evidence="4">Oxidoreductase with transcriptional repressor domain</fullName>
    </submittedName>
</protein>
<dbReference type="Pfam" id="PF02894">
    <property type="entry name" value="GFO_IDH_MocA_C"/>
    <property type="match status" value="1"/>
</dbReference>
<accession>A0A068NM75</accession>
<feature type="domain" description="Gfo/Idh/MocA-like oxidoreductase C-terminal" evidence="3">
    <location>
        <begin position="130"/>
        <end position="367"/>
    </location>
</feature>
<comment type="similarity">
    <text evidence="1">Belongs to the Gfo/Idh/MocA family.</text>
</comment>
<name>A0A068NM75_FIMGI</name>
<gene>
    <name evidence="4" type="ORF">OP10G_1300</name>
</gene>
<dbReference type="HOGENOM" id="CLU_023194_11_0_0"/>
<evidence type="ECO:0000259" key="3">
    <source>
        <dbReference type="Pfam" id="PF02894"/>
    </source>
</evidence>
<dbReference type="AlphaFoldDB" id="A0A068NM75"/>